<evidence type="ECO:0000256" key="2">
    <source>
        <dbReference type="ARBA" id="ARBA00006739"/>
    </source>
</evidence>
<reference evidence="7" key="1">
    <citation type="submission" date="2019-04" db="EMBL/GenBank/DDBJ databases">
        <title>Nocardioides xinjiangensis sp. nov.</title>
        <authorList>
            <person name="Liu S."/>
        </authorList>
    </citation>
    <scope>NUCLEOTIDE SEQUENCE [LARGE SCALE GENOMIC DNA]</scope>
    <source>
        <strain evidence="7">18</strain>
    </source>
</reference>
<evidence type="ECO:0000313" key="7">
    <source>
        <dbReference type="Proteomes" id="UP000308760"/>
    </source>
</evidence>
<protein>
    <submittedName>
        <fullName evidence="6">Glycosyltransferase family 2 protein</fullName>
    </submittedName>
</protein>
<dbReference type="EMBL" id="STGY01000043">
    <property type="protein sequence ID" value="THV41482.1"/>
    <property type="molecule type" value="Genomic_DNA"/>
</dbReference>
<dbReference type="GO" id="GO:0016757">
    <property type="term" value="F:glycosyltransferase activity"/>
    <property type="evidence" value="ECO:0007669"/>
    <property type="project" value="UniProtKB-KW"/>
</dbReference>
<dbReference type="OrthoDB" id="4547437at2"/>
<dbReference type="Proteomes" id="UP000308760">
    <property type="component" value="Unassembled WGS sequence"/>
</dbReference>
<evidence type="ECO:0000256" key="3">
    <source>
        <dbReference type="ARBA" id="ARBA00022676"/>
    </source>
</evidence>
<proteinExistence type="inferred from homology"/>
<reference evidence="6 7" key="2">
    <citation type="submission" date="2019-05" db="EMBL/GenBank/DDBJ databases">
        <title>Glycomyces buryatensis sp. nov.</title>
        <authorList>
            <person name="Nikitina E."/>
        </authorList>
    </citation>
    <scope>NUCLEOTIDE SEQUENCE [LARGE SCALE GENOMIC DNA]</scope>
    <source>
        <strain evidence="6 7">18</strain>
    </source>
</reference>
<sequence>MTELVSVIIPTIGRDSLSRVFAALARQADPGPFEVIVVVDGGSPSDVTGIAQHEQCMRVASEALQSRSGVSVARNLGVQLSKGSILGFLDDDTHPVPNWIATIRQVLADGHRGAAVGRIREVSRSTLGRLRALAYDHRDAQNTAAEMAEHVRRLHHIDDDCACRLVDYLSGGNCCVRADVFAEVGGFDPAFWVGQDRDLGQRITRARYHVSYEPSLVIEHETNSTPMAMLRGRYASGRSAHALTGGGVDPCGELVRKTYGHSPAELLRAAGSSTTVLAIASAMAYRAGHRRAASLHDREGPTGLHDREWLTSFHDREGVARR</sequence>
<dbReference type="RefSeq" id="WP_136534625.1">
    <property type="nucleotide sequence ID" value="NZ_STGY01000043.1"/>
</dbReference>
<dbReference type="Gene3D" id="3.90.550.10">
    <property type="entry name" value="Spore Coat Polysaccharide Biosynthesis Protein SpsA, Chain A"/>
    <property type="match status" value="1"/>
</dbReference>
<accession>A0A4S8QEG1</accession>
<gene>
    <name evidence="6" type="ORF">FAB82_11180</name>
</gene>
<evidence type="ECO:0000256" key="4">
    <source>
        <dbReference type="ARBA" id="ARBA00022679"/>
    </source>
</evidence>
<dbReference type="PANTHER" id="PTHR43179">
    <property type="entry name" value="RHAMNOSYLTRANSFERASE WBBL"/>
    <property type="match status" value="1"/>
</dbReference>
<keyword evidence="7" id="KW-1185">Reference proteome</keyword>
<dbReference type="Pfam" id="PF00535">
    <property type="entry name" value="Glycos_transf_2"/>
    <property type="match status" value="1"/>
</dbReference>
<comment type="pathway">
    <text evidence="1">Cell wall biogenesis; cell wall polysaccharide biosynthesis.</text>
</comment>
<dbReference type="InterPro" id="IPR029044">
    <property type="entry name" value="Nucleotide-diphossugar_trans"/>
</dbReference>
<feature type="domain" description="Glycosyltransferase 2-like" evidence="5">
    <location>
        <begin position="6"/>
        <end position="173"/>
    </location>
</feature>
<keyword evidence="3" id="KW-0328">Glycosyltransferase</keyword>
<comment type="caution">
    <text evidence="6">The sequence shown here is derived from an EMBL/GenBank/DDBJ whole genome shotgun (WGS) entry which is preliminary data.</text>
</comment>
<evidence type="ECO:0000313" key="6">
    <source>
        <dbReference type="EMBL" id="THV41482.1"/>
    </source>
</evidence>
<name>A0A4S8QEG1_9ACTN</name>
<dbReference type="AlphaFoldDB" id="A0A4S8QEG1"/>
<evidence type="ECO:0000256" key="1">
    <source>
        <dbReference type="ARBA" id="ARBA00004776"/>
    </source>
</evidence>
<evidence type="ECO:0000259" key="5">
    <source>
        <dbReference type="Pfam" id="PF00535"/>
    </source>
</evidence>
<keyword evidence="4 6" id="KW-0808">Transferase</keyword>
<organism evidence="6 7">
    <name type="scientific">Glycomyces buryatensis</name>
    <dbReference type="NCBI Taxonomy" id="2570927"/>
    <lineage>
        <taxon>Bacteria</taxon>
        <taxon>Bacillati</taxon>
        <taxon>Actinomycetota</taxon>
        <taxon>Actinomycetes</taxon>
        <taxon>Glycomycetales</taxon>
        <taxon>Glycomycetaceae</taxon>
        <taxon>Glycomyces</taxon>
    </lineage>
</organism>
<dbReference type="PANTHER" id="PTHR43179:SF12">
    <property type="entry name" value="GALACTOFURANOSYLTRANSFERASE GLFT2"/>
    <property type="match status" value="1"/>
</dbReference>
<dbReference type="SUPFAM" id="SSF53448">
    <property type="entry name" value="Nucleotide-diphospho-sugar transferases"/>
    <property type="match status" value="1"/>
</dbReference>
<dbReference type="InterPro" id="IPR001173">
    <property type="entry name" value="Glyco_trans_2-like"/>
</dbReference>
<comment type="similarity">
    <text evidence="2">Belongs to the glycosyltransferase 2 family.</text>
</comment>